<protein>
    <recommendedName>
        <fullName evidence="9">Transporter</fullName>
    </recommendedName>
</protein>
<keyword evidence="6 10" id="KW-0472">Membrane</keyword>
<evidence type="ECO:0000256" key="7">
    <source>
        <dbReference type="ARBA" id="ARBA00023180"/>
    </source>
</evidence>
<feature type="transmembrane region" description="Helical" evidence="10">
    <location>
        <begin position="24"/>
        <end position="41"/>
    </location>
</feature>
<evidence type="ECO:0000256" key="2">
    <source>
        <dbReference type="ARBA" id="ARBA00022448"/>
    </source>
</evidence>
<name>A0A6P5QX16_MUSCR</name>
<keyword evidence="4 9" id="KW-0769">Symport</keyword>
<feature type="transmembrane region" description="Helical" evidence="10">
    <location>
        <begin position="528"/>
        <end position="553"/>
    </location>
</feature>
<dbReference type="GO" id="GO:0046872">
    <property type="term" value="F:metal ion binding"/>
    <property type="evidence" value="ECO:0007669"/>
    <property type="project" value="UniProtKB-KW"/>
</dbReference>
<dbReference type="InterPro" id="IPR000175">
    <property type="entry name" value="Na/ntran_symport"/>
</dbReference>
<feature type="binding site" evidence="8">
    <location>
        <position position="34"/>
    </location>
    <ligand>
        <name>Na(+)</name>
        <dbReference type="ChEBI" id="CHEBI:29101"/>
        <label>1</label>
    </ligand>
</feature>
<dbReference type="InterPro" id="IPR002438">
    <property type="entry name" value="Neutral_aa_SLC6"/>
</dbReference>
<evidence type="ECO:0000256" key="4">
    <source>
        <dbReference type="ARBA" id="ARBA00022847"/>
    </source>
</evidence>
<feature type="binding site" evidence="8">
    <location>
        <position position="295"/>
    </location>
    <ligand>
        <name>Na(+)</name>
        <dbReference type="ChEBI" id="CHEBI:29101"/>
        <label>1</label>
    </ligand>
</feature>
<feature type="binding site" evidence="8">
    <location>
        <position position="35"/>
    </location>
    <ligand>
        <name>Na(+)</name>
        <dbReference type="ChEBI" id="CHEBI:29101"/>
        <label>1</label>
    </ligand>
</feature>
<dbReference type="PROSITE" id="PS00754">
    <property type="entry name" value="NA_NEUROTRAN_SYMP_2"/>
    <property type="match status" value="1"/>
</dbReference>
<sequence>MAQASGMDPLVDIEDERPKWDNKLQYLLSCIGFAVGLGNIWRFPYLCQTHGGGAFLIPYFIALVFEGIPLFYIELAIGQRLRRGSIGVWKTISPYLGGVGLGCFSVSFLVSLYYNTVLLWVLWYFLNSFQHPLPWSTCPLDLNRTGFVQECQTSGTVSYFWYRQTLNITSDISNTGTIQWKLFLCLVACWSTVYLCVIRGIESTGKAIYFTALFPYLVLTIFLIRGLTLPGATEGLTYLFTPNMKSLQNPRVWLDAATQIFFSLSLAFGGHIAFASYNPPRNNCEKDAVIIALVNSMTSLYASITIFSIMGFKASNDYGRCLDRNILSLIDEFDLPELSISRDEYPSVLRYLNATQAARVARLPLKTCHLEDFLDKPIWKQISGAHVLGEGCARLTSRVCEAPVLLGVTCFACFLSAICFTLQSGNYWLEIFDSFAASLNLIIFAFMEVIGVIHIYGMRRFCDDIEWMTGRRPGLYWRVTWRVVSPMLLFGIFLSYVVLLIQTPPSYKAWNPQYEHFPSREEKFYPGWVQVTCVLLSFLPSLWVPGVALAQLLSQYKQRWKATHLESGLKLQESRGC</sequence>
<evidence type="ECO:0000256" key="3">
    <source>
        <dbReference type="ARBA" id="ARBA00022692"/>
    </source>
</evidence>
<comment type="similarity">
    <text evidence="9">Belongs to the sodium:neurotransmitter symporter (SNF) (TC 2.A.22) family.</text>
</comment>
<dbReference type="InterPro" id="IPR037272">
    <property type="entry name" value="SNS_sf"/>
</dbReference>
<feature type="binding site" evidence="8">
    <location>
        <position position="32"/>
    </location>
    <ligand>
        <name>Na(+)</name>
        <dbReference type="ChEBI" id="CHEBI:29101"/>
        <label>1</label>
    </ligand>
</feature>
<dbReference type="PROSITE" id="PS00610">
    <property type="entry name" value="NA_NEUROTRAN_SYMP_1"/>
    <property type="match status" value="1"/>
</dbReference>
<gene>
    <name evidence="12" type="primary">Slc6a18</name>
</gene>
<feature type="transmembrane region" description="Helical" evidence="10">
    <location>
        <begin position="93"/>
        <end position="126"/>
    </location>
</feature>
<evidence type="ECO:0000256" key="8">
    <source>
        <dbReference type="PIRSR" id="PIRSR600175-1"/>
    </source>
</evidence>
<feature type="transmembrane region" description="Helical" evidence="10">
    <location>
        <begin position="182"/>
        <end position="201"/>
    </location>
</feature>
<keyword evidence="11" id="KW-1185">Reference proteome</keyword>
<feature type="transmembrane region" description="Helical" evidence="10">
    <location>
        <begin position="207"/>
        <end position="231"/>
    </location>
</feature>
<dbReference type="AlphaFoldDB" id="A0A6P5QX16"/>
<evidence type="ECO:0000256" key="10">
    <source>
        <dbReference type="SAM" id="Phobius"/>
    </source>
</evidence>
<dbReference type="RefSeq" id="XP_021036281.1">
    <property type="nucleotide sequence ID" value="XM_021180622.2"/>
</dbReference>
<evidence type="ECO:0000256" key="5">
    <source>
        <dbReference type="ARBA" id="ARBA00022989"/>
    </source>
</evidence>
<evidence type="ECO:0000256" key="6">
    <source>
        <dbReference type="ARBA" id="ARBA00023136"/>
    </source>
</evidence>
<evidence type="ECO:0000256" key="1">
    <source>
        <dbReference type="ARBA" id="ARBA00004141"/>
    </source>
</evidence>
<comment type="subcellular location">
    <subcellularLocation>
        <location evidence="1">Membrane</location>
        <topology evidence="1">Multi-pass membrane protein</topology>
    </subcellularLocation>
</comment>
<feature type="transmembrane region" description="Helical" evidence="10">
    <location>
        <begin position="404"/>
        <end position="423"/>
    </location>
</feature>
<feature type="binding site" evidence="8">
    <location>
        <position position="39"/>
    </location>
    <ligand>
        <name>Na(+)</name>
        <dbReference type="ChEBI" id="CHEBI:29101"/>
        <label>1</label>
    </ligand>
</feature>
<keyword evidence="7" id="KW-0325">Glycoprotein</keyword>
<dbReference type="GO" id="GO:0035725">
    <property type="term" value="P:sodium ion transmembrane transport"/>
    <property type="evidence" value="ECO:0007669"/>
    <property type="project" value="TreeGrafter"/>
</dbReference>
<feature type="transmembrane region" description="Helical" evidence="10">
    <location>
        <begin position="479"/>
        <end position="501"/>
    </location>
</feature>
<feature type="transmembrane region" description="Helical" evidence="10">
    <location>
        <begin position="435"/>
        <end position="458"/>
    </location>
</feature>
<dbReference type="GO" id="GO:0005886">
    <property type="term" value="C:plasma membrane"/>
    <property type="evidence" value="ECO:0007669"/>
    <property type="project" value="InterPro"/>
</dbReference>
<dbReference type="Proteomes" id="UP000515126">
    <property type="component" value="Chromosome 13"/>
</dbReference>
<dbReference type="CTD" id="348932"/>
<dbReference type="PROSITE" id="PS50267">
    <property type="entry name" value="NA_NEUROTRAN_SYMP_3"/>
    <property type="match status" value="1"/>
</dbReference>
<keyword evidence="2 9" id="KW-0813">Transport</keyword>
<feature type="binding site" evidence="8">
    <location>
        <position position="263"/>
    </location>
    <ligand>
        <name>Na(+)</name>
        <dbReference type="ChEBI" id="CHEBI:29101"/>
        <label>1</label>
    </ligand>
</feature>
<accession>A0A6P5QX16</accession>
<dbReference type="SUPFAM" id="SSF161070">
    <property type="entry name" value="SNF-like"/>
    <property type="match status" value="2"/>
</dbReference>
<dbReference type="GO" id="GO:0015293">
    <property type="term" value="F:symporter activity"/>
    <property type="evidence" value="ECO:0007669"/>
    <property type="project" value="UniProtKB-KW"/>
</dbReference>
<proteinExistence type="inferred from homology"/>
<evidence type="ECO:0000313" key="12">
    <source>
        <dbReference type="RefSeq" id="XP_021036281.1"/>
    </source>
</evidence>
<reference evidence="12" key="1">
    <citation type="submission" date="2025-08" db="UniProtKB">
        <authorList>
            <consortium name="RefSeq"/>
        </authorList>
    </citation>
    <scope>IDENTIFICATION</scope>
</reference>
<evidence type="ECO:0000256" key="9">
    <source>
        <dbReference type="RuleBase" id="RU003732"/>
    </source>
</evidence>
<dbReference type="PANTHER" id="PTHR11616">
    <property type="entry name" value="SODIUM/CHLORIDE DEPENDENT TRANSPORTER"/>
    <property type="match status" value="1"/>
</dbReference>
<dbReference type="PRINTS" id="PR01206">
    <property type="entry name" value="ORPHTRNSPORT"/>
</dbReference>
<dbReference type="PRINTS" id="PR00176">
    <property type="entry name" value="NANEUSMPORT"/>
</dbReference>
<keyword evidence="8" id="KW-0479">Metal-binding</keyword>
<dbReference type="PANTHER" id="PTHR11616:SF109">
    <property type="entry name" value="INACTIVE SODIUM-DEPENDENT NEUTRAL AMINO ACID TRANSPORTER B(0)AT3"/>
    <property type="match status" value="1"/>
</dbReference>
<evidence type="ECO:0000313" key="11">
    <source>
        <dbReference type="Proteomes" id="UP000515126"/>
    </source>
</evidence>
<keyword evidence="8" id="KW-0915">Sodium</keyword>
<dbReference type="Pfam" id="PF00209">
    <property type="entry name" value="SNF"/>
    <property type="match status" value="2"/>
</dbReference>
<dbReference type="GO" id="GO:0006865">
    <property type="term" value="P:amino acid transport"/>
    <property type="evidence" value="ECO:0007669"/>
    <property type="project" value="TreeGrafter"/>
</dbReference>
<organism evidence="11 12">
    <name type="scientific">Mus caroli</name>
    <name type="common">Ryukyu mouse</name>
    <name type="synonym">Ricefield mouse</name>
    <dbReference type="NCBI Taxonomy" id="10089"/>
    <lineage>
        <taxon>Eukaryota</taxon>
        <taxon>Metazoa</taxon>
        <taxon>Chordata</taxon>
        <taxon>Craniata</taxon>
        <taxon>Vertebrata</taxon>
        <taxon>Euteleostomi</taxon>
        <taxon>Mammalia</taxon>
        <taxon>Eutheria</taxon>
        <taxon>Euarchontoglires</taxon>
        <taxon>Glires</taxon>
        <taxon>Rodentia</taxon>
        <taxon>Myomorpha</taxon>
        <taxon>Muroidea</taxon>
        <taxon>Muridae</taxon>
        <taxon>Murinae</taxon>
        <taxon>Mus</taxon>
        <taxon>Mus</taxon>
    </lineage>
</organism>
<feature type="transmembrane region" description="Helical" evidence="10">
    <location>
        <begin position="289"/>
        <end position="312"/>
    </location>
</feature>
<dbReference type="GeneID" id="110308217"/>
<keyword evidence="3 9" id="KW-0812">Transmembrane</keyword>
<feature type="transmembrane region" description="Helical" evidence="10">
    <location>
        <begin position="252"/>
        <end position="277"/>
    </location>
</feature>
<keyword evidence="5 10" id="KW-1133">Transmembrane helix</keyword>
<feature type="transmembrane region" description="Helical" evidence="10">
    <location>
        <begin position="53"/>
        <end position="73"/>
    </location>
</feature>